<keyword evidence="3" id="KW-1185">Reference proteome</keyword>
<reference evidence="2" key="1">
    <citation type="submission" date="2020-03" db="EMBL/GenBank/DDBJ databases">
        <title>A high-quality chromosome-level genome assembly of a woody plant with both climbing and erect habits, Rhamnella rubrinervis.</title>
        <authorList>
            <person name="Lu Z."/>
            <person name="Yang Y."/>
            <person name="Zhu X."/>
            <person name="Sun Y."/>
        </authorList>
    </citation>
    <scope>NUCLEOTIDE SEQUENCE</scope>
    <source>
        <strain evidence="2">BYM</strain>
        <tissue evidence="2">Leaf</tissue>
    </source>
</reference>
<gene>
    <name evidence="2" type="ORF">FNV43_RR11091</name>
</gene>
<feature type="region of interest" description="Disordered" evidence="1">
    <location>
        <begin position="1"/>
        <end position="80"/>
    </location>
</feature>
<accession>A0A8K0H5C1</accession>
<proteinExistence type="predicted"/>
<dbReference type="Proteomes" id="UP000796880">
    <property type="component" value="Unassembled WGS sequence"/>
</dbReference>
<comment type="caution">
    <text evidence="2">The sequence shown here is derived from an EMBL/GenBank/DDBJ whole genome shotgun (WGS) entry which is preliminary data.</text>
</comment>
<evidence type="ECO:0000313" key="3">
    <source>
        <dbReference type="Proteomes" id="UP000796880"/>
    </source>
</evidence>
<evidence type="ECO:0000313" key="2">
    <source>
        <dbReference type="EMBL" id="KAF3445914.1"/>
    </source>
</evidence>
<protein>
    <submittedName>
        <fullName evidence="2">Uncharacterized protein</fullName>
    </submittedName>
</protein>
<feature type="compositionally biased region" description="Basic and acidic residues" evidence="1">
    <location>
        <begin position="44"/>
        <end position="54"/>
    </location>
</feature>
<name>A0A8K0H5C1_9ROSA</name>
<dbReference type="AlphaFoldDB" id="A0A8K0H5C1"/>
<evidence type="ECO:0000256" key="1">
    <source>
        <dbReference type="SAM" id="MobiDB-lite"/>
    </source>
</evidence>
<feature type="compositionally biased region" description="Basic and acidic residues" evidence="1">
    <location>
        <begin position="12"/>
        <end position="22"/>
    </location>
</feature>
<organism evidence="2 3">
    <name type="scientific">Rhamnella rubrinervis</name>
    <dbReference type="NCBI Taxonomy" id="2594499"/>
    <lineage>
        <taxon>Eukaryota</taxon>
        <taxon>Viridiplantae</taxon>
        <taxon>Streptophyta</taxon>
        <taxon>Embryophyta</taxon>
        <taxon>Tracheophyta</taxon>
        <taxon>Spermatophyta</taxon>
        <taxon>Magnoliopsida</taxon>
        <taxon>eudicotyledons</taxon>
        <taxon>Gunneridae</taxon>
        <taxon>Pentapetalae</taxon>
        <taxon>rosids</taxon>
        <taxon>fabids</taxon>
        <taxon>Rosales</taxon>
        <taxon>Rhamnaceae</taxon>
        <taxon>rhamnoid group</taxon>
        <taxon>Rhamneae</taxon>
        <taxon>Rhamnella</taxon>
    </lineage>
</organism>
<sequence length="80" mass="9561">MQAENPFAIPRNDVELRYEPPKKGTKKRLKEDPEDMNYQMSYTRVKDEVDRVYDDNEDEDLETPPHYHSDEFYGDSSSEE</sequence>
<dbReference type="EMBL" id="VOIH02000005">
    <property type="protein sequence ID" value="KAF3445914.1"/>
    <property type="molecule type" value="Genomic_DNA"/>
</dbReference>